<keyword evidence="8" id="KW-1185">Reference proteome</keyword>
<sequence length="483" mass="52199">MAQPSQRLSRSEIGILIAMGVGLLIAYRVSAQLPFTALGLAIVTPLALWRPDLLLAYVPFTVALYFMPKGLFDARFGIRESGIYVPLHEVVLLLALAGASIHLLIFGIVWRRNRQTIPKEIFGGSAAAPLLPIILFVLAGVWGVVIAEARGAALRELRWLILEPIIFVGLLVFYTRQRGPRYLHLMIGFWLSGGALAGLVGMLQLAGINLAPWIGIKSGYSEDLIAVEGVRRATGLYGHPNNLGLALGRIWPVAAALAHVAFWNGPGGMARLRRAWPLLLVTLLSLGGLLASFSRGAYLGALVAGVILAVTLIPAHLCPPRRILLPVLGGVGVLGFLILAFTVERFNLIGGSSSIRLQTWASALAMLRDHPLGIGLDQFGLIYPRYIAPELASTNEIHTAHPHNLILDIALRMGPLGLIAVGWLLVRFYRQPSPPAAALMIGASAAMSAALMHGMVDAFYFWPDLALAFWMLLVIRLGWVHDS</sequence>
<gene>
    <name evidence="7" type="ORF">OSCT_0486</name>
</gene>
<evidence type="ECO:0000313" key="7">
    <source>
        <dbReference type="EMBL" id="EFO81631.1"/>
    </source>
</evidence>
<evidence type="ECO:0000256" key="4">
    <source>
        <dbReference type="ARBA" id="ARBA00023136"/>
    </source>
</evidence>
<feature type="transmembrane region" description="Helical" evidence="5">
    <location>
        <begin position="459"/>
        <end position="479"/>
    </location>
</feature>
<feature type="transmembrane region" description="Helical" evidence="5">
    <location>
        <begin position="12"/>
        <end position="27"/>
    </location>
</feature>
<feature type="transmembrane region" description="Helical" evidence="5">
    <location>
        <begin position="157"/>
        <end position="175"/>
    </location>
</feature>
<evidence type="ECO:0000256" key="1">
    <source>
        <dbReference type="ARBA" id="ARBA00004141"/>
    </source>
</evidence>
<protein>
    <submittedName>
        <fullName evidence="7">O-antigen polymerase</fullName>
    </submittedName>
</protein>
<feature type="transmembrane region" description="Helical" evidence="5">
    <location>
        <begin position="275"/>
        <end position="293"/>
    </location>
</feature>
<evidence type="ECO:0000256" key="3">
    <source>
        <dbReference type="ARBA" id="ARBA00022989"/>
    </source>
</evidence>
<dbReference type="STRING" id="765420.OSCT_0486"/>
<dbReference type="InterPro" id="IPR007016">
    <property type="entry name" value="O-antigen_ligase-rel_domated"/>
</dbReference>
<feature type="transmembrane region" description="Helical" evidence="5">
    <location>
        <begin position="409"/>
        <end position="429"/>
    </location>
</feature>
<feature type="transmembrane region" description="Helical" evidence="5">
    <location>
        <begin position="182"/>
        <end position="203"/>
    </location>
</feature>
<feature type="transmembrane region" description="Helical" evidence="5">
    <location>
        <begin position="324"/>
        <end position="343"/>
    </location>
</feature>
<dbReference type="AlphaFoldDB" id="E1IAY5"/>
<evidence type="ECO:0000313" key="8">
    <source>
        <dbReference type="Proteomes" id="UP000054010"/>
    </source>
</evidence>
<feature type="transmembrane region" description="Helical" evidence="5">
    <location>
        <begin position="54"/>
        <end position="71"/>
    </location>
</feature>
<feature type="transmembrane region" description="Helical" evidence="5">
    <location>
        <begin position="436"/>
        <end position="453"/>
    </location>
</feature>
<dbReference type="GO" id="GO:0016020">
    <property type="term" value="C:membrane"/>
    <property type="evidence" value="ECO:0007669"/>
    <property type="project" value="UniProtKB-SubCell"/>
</dbReference>
<dbReference type="PANTHER" id="PTHR37422:SF13">
    <property type="entry name" value="LIPOPOLYSACCHARIDE BIOSYNTHESIS PROTEIN PA4999-RELATED"/>
    <property type="match status" value="1"/>
</dbReference>
<accession>E1IAY5</accession>
<dbReference type="HOGENOM" id="CLU_546147_0_0_0"/>
<dbReference type="Proteomes" id="UP000054010">
    <property type="component" value="Unassembled WGS sequence"/>
</dbReference>
<feature type="domain" description="O-antigen ligase-related" evidence="6">
    <location>
        <begin position="281"/>
        <end position="420"/>
    </location>
</feature>
<keyword evidence="2 5" id="KW-0812">Transmembrane</keyword>
<organism evidence="7 8">
    <name type="scientific">Oscillochloris trichoides DG-6</name>
    <dbReference type="NCBI Taxonomy" id="765420"/>
    <lineage>
        <taxon>Bacteria</taxon>
        <taxon>Bacillati</taxon>
        <taxon>Chloroflexota</taxon>
        <taxon>Chloroflexia</taxon>
        <taxon>Chloroflexales</taxon>
        <taxon>Chloroflexineae</taxon>
        <taxon>Oscillochloridaceae</taxon>
        <taxon>Oscillochloris</taxon>
    </lineage>
</organism>
<evidence type="ECO:0000256" key="2">
    <source>
        <dbReference type="ARBA" id="ARBA00022692"/>
    </source>
</evidence>
<evidence type="ECO:0000256" key="5">
    <source>
        <dbReference type="SAM" id="Phobius"/>
    </source>
</evidence>
<proteinExistence type="predicted"/>
<dbReference type="EMBL" id="ADVR01000008">
    <property type="protein sequence ID" value="EFO81631.1"/>
    <property type="molecule type" value="Genomic_DNA"/>
</dbReference>
<keyword evidence="3 5" id="KW-1133">Transmembrane helix</keyword>
<dbReference type="eggNOG" id="COG3307">
    <property type="taxonomic scope" value="Bacteria"/>
</dbReference>
<comment type="subcellular location">
    <subcellularLocation>
        <location evidence="1">Membrane</location>
        <topology evidence="1">Multi-pass membrane protein</topology>
    </subcellularLocation>
</comment>
<dbReference type="PANTHER" id="PTHR37422">
    <property type="entry name" value="TEICHURONIC ACID BIOSYNTHESIS PROTEIN TUAE"/>
    <property type="match status" value="1"/>
</dbReference>
<feature type="transmembrane region" description="Helical" evidence="5">
    <location>
        <begin position="122"/>
        <end position="145"/>
    </location>
</feature>
<reference evidence="7 8" key="1">
    <citation type="journal article" date="2011" name="J. Bacteriol.">
        <title>Draft genome sequence of the anoxygenic filamentous phototrophic bacterium Oscillochloris trichoides subsp. DG-6.</title>
        <authorList>
            <person name="Kuznetsov B.B."/>
            <person name="Ivanovsky R.N."/>
            <person name="Keppen O.I."/>
            <person name="Sukhacheva M.V."/>
            <person name="Bumazhkin B.K."/>
            <person name="Patutina E.O."/>
            <person name="Beletsky A.V."/>
            <person name="Mardanov A.V."/>
            <person name="Baslerov R.V."/>
            <person name="Panteleeva A.N."/>
            <person name="Kolganova T.V."/>
            <person name="Ravin N.V."/>
            <person name="Skryabin K.G."/>
        </authorList>
    </citation>
    <scope>NUCLEOTIDE SEQUENCE [LARGE SCALE GENOMIC DNA]</scope>
    <source>
        <strain evidence="7 8">DG-6</strain>
    </source>
</reference>
<dbReference type="Pfam" id="PF04932">
    <property type="entry name" value="Wzy_C"/>
    <property type="match status" value="1"/>
</dbReference>
<dbReference type="InterPro" id="IPR051533">
    <property type="entry name" value="WaaL-like"/>
</dbReference>
<name>E1IAY5_9CHLR</name>
<evidence type="ECO:0000259" key="6">
    <source>
        <dbReference type="Pfam" id="PF04932"/>
    </source>
</evidence>
<keyword evidence="4 5" id="KW-0472">Membrane</keyword>
<comment type="caution">
    <text evidence="7">The sequence shown here is derived from an EMBL/GenBank/DDBJ whole genome shotgun (WGS) entry which is preliminary data.</text>
</comment>
<feature type="transmembrane region" description="Helical" evidence="5">
    <location>
        <begin position="299"/>
        <end position="317"/>
    </location>
</feature>
<feature type="transmembrane region" description="Helical" evidence="5">
    <location>
        <begin position="91"/>
        <end position="110"/>
    </location>
</feature>